<dbReference type="Proteomes" id="UP000048289">
    <property type="component" value="Unassembled WGS sequence"/>
</dbReference>
<evidence type="ECO:0000313" key="6">
    <source>
        <dbReference type="EMBL" id="COV36374.1"/>
    </source>
</evidence>
<dbReference type="Proteomes" id="UP000039217">
    <property type="component" value="Unassembled WGS sequence"/>
</dbReference>
<dbReference type="EMBL" id="CSBK01000317">
    <property type="protein sequence ID" value="COX25400.1"/>
    <property type="molecule type" value="Genomic_DNA"/>
</dbReference>
<evidence type="ECO:0000313" key="9">
    <source>
        <dbReference type="EMBL" id="COX25400.1"/>
    </source>
</evidence>
<dbReference type="AlphaFoldDB" id="A0A0T9DIX5"/>
<evidence type="ECO:0000313" key="2">
    <source>
        <dbReference type="EMBL" id="CFE79413.1"/>
    </source>
</evidence>
<evidence type="ECO:0000313" key="16">
    <source>
        <dbReference type="Proteomes" id="UP000048289"/>
    </source>
</evidence>
<protein>
    <submittedName>
        <fullName evidence="6">Uncharacterized protein</fullName>
    </submittedName>
</protein>
<evidence type="ECO:0000313" key="12">
    <source>
        <dbReference type="Proteomes" id="UP000039217"/>
    </source>
</evidence>
<dbReference type="Proteomes" id="UP000046680">
    <property type="component" value="Unassembled WGS sequence"/>
</dbReference>
<name>A0A0T9DIX5_MYCTX</name>
<dbReference type="Proteomes" id="UP000046947">
    <property type="component" value="Unassembled WGS sequence"/>
</dbReference>
<evidence type="ECO:0000313" key="17">
    <source>
        <dbReference type="Proteomes" id="UP000048600"/>
    </source>
</evidence>
<evidence type="ECO:0000313" key="4">
    <source>
        <dbReference type="EMBL" id="CKT57617.1"/>
    </source>
</evidence>
<reference evidence="6" key="3">
    <citation type="submission" date="2015-03" db="EMBL/GenBank/DDBJ databases">
        <authorList>
            <person name="Murphy D."/>
        </authorList>
    </citation>
    <scope>NUCLEOTIDE SEQUENCE [LARGE SCALE GENOMIC DNA]</scope>
    <source>
        <strain evidence="6">K00500041</strain>
    </source>
</reference>
<dbReference type="EMBL" id="CSAJ01000762">
    <property type="protein sequence ID" value="COX17519.1"/>
    <property type="molecule type" value="Genomic_DNA"/>
</dbReference>
<sequence length="54" mass="5391">MPSTAMPSASFASMSEALPVTVLSAAGCRAASWAARARTSSLSSSSRQAKATSV</sequence>
<accession>A0A0T9DIX5</accession>
<dbReference type="Proteomes" id="UP000039021">
    <property type="component" value="Unassembled WGS sequence"/>
</dbReference>
<dbReference type="EMBL" id="CHKL01000129">
    <property type="protein sequence ID" value="COW09957.1"/>
    <property type="molecule type" value="Genomic_DNA"/>
</dbReference>
<evidence type="ECO:0000313" key="11">
    <source>
        <dbReference type="Proteomes" id="UP000039021"/>
    </source>
</evidence>
<reference evidence="10 11" key="1">
    <citation type="submission" date="2015-03" db="EMBL/GenBank/DDBJ databases">
        <authorList>
            <consortium name="Pathogen Informatics"/>
        </authorList>
    </citation>
    <scope>NUCLEOTIDE SEQUENCE [LARGE SCALE GENOMIC DNA]</scope>
    <source>
        <strain evidence="4 18">Bir 185</strain>
        <strain evidence="3 14">C09601061</strain>
        <strain evidence="5 12">D00501624</strain>
        <strain evidence="1 16">G09901357</strain>
        <strain evidence="2 15">H09601792</strain>
        <strain evidence="10">K00500041</strain>
        <strain evidence="8 13">M09401471</strain>
        <strain evidence="11">N09902308</strain>
        <strain evidence="7 17">P00601463</strain>
    </source>
</reference>
<dbReference type="EMBL" id="CSAE01000098">
    <property type="protein sequence ID" value="COV36374.1"/>
    <property type="molecule type" value="Genomic_DNA"/>
</dbReference>
<dbReference type="Proteomes" id="UP000044938">
    <property type="component" value="Unassembled WGS sequence"/>
</dbReference>
<dbReference type="EMBL" id="CFOH01001120">
    <property type="protein sequence ID" value="CFE79413.1"/>
    <property type="molecule type" value="Genomic_DNA"/>
</dbReference>
<dbReference type="EMBL" id="CNFT01001740">
    <property type="protein sequence ID" value="CKT57617.1"/>
    <property type="molecule type" value="Genomic_DNA"/>
</dbReference>
<gene>
    <name evidence="3" type="ORF">ERS007657_00579</name>
    <name evidence="5" type="ORF">ERS007661_03129</name>
    <name evidence="1" type="ORF">ERS007681_01422</name>
    <name evidence="2" type="ORF">ERS007688_04174</name>
    <name evidence="6" type="ORF">ERS007703_01229</name>
    <name evidence="8" type="ORF">ERS007720_04035</name>
    <name evidence="9" type="ORF">ERS007739_00946</name>
    <name evidence="7" type="ORF">ERS007741_01475</name>
    <name evidence="4" type="ORF">ERS027659_04598</name>
</gene>
<evidence type="ECO:0000313" key="8">
    <source>
        <dbReference type="EMBL" id="COX17519.1"/>
    </source>
</evidence>
<dbReference type="Proteomes" id="UP000048600">
    <property type="component" value="Unassembled WGS sequence"/>
</dbReference>
<evidence type="ECO:0000313" key="18">
    <source>
        <dbReference type="Proteomes" id="UP000050164"/>
    </source>
</evidence>
<organism evidence="6 10">
    <name type="scientific">Mycobacterium tuberculosis</name>
    <dbReference type="NCBI Taxonomy" id="1773"/>
    <lineage>
        <taxon>Bacteria</taxon>
        <taxon>Bacillati</taxon>
        <taxon>Actinomycetota</taxon>
        <taxon>Actinomycetes</taxon>
        <taxon>Mycobacteriales</taxon>
        <taxon>Mycobacteriaceae</taxon>
        <taxon>Mycobacterium</taxon>
        <taxon>Mycobacterium tuberculosis complex</taxon>
    </lineage>
</organism>
<dbReference type="EMBL" id="CQQC01001292">
    <property type="protein sequence ID" value="CNV81920.1"/>
    <property type="molecule type" value="Genomic_DNA"/>
</dbReference>
<evidence type="ECO:0000313" key="14">
    <source>
        <dbReference type="Proteomes" id="UP000046680"/>
    </source>
</evidence>
<reference evidence="9" key="2">
    <citation type="submission" date="2015-03" db="EMBL/GenBank/DDBJ databases">
        <authorList>
            <consortium name="Pathogen Informatics"/>
            <person name="Murphy D."/>
        </authorList>
    </citation>
    <scope>NUCLEOTIDE SEQUENCE</scope>
    <source>
        <strain evidence="9">N09902308</strain>
    </source>
</reference>
<dbReference type="EMBL" id="CGCX01000130">
    <property type="protein sequence ID" value="CFR67911.1"/>
    <property type="molecule type" value="Genomic_DNA"/>
</dbReference>
<evidence type="ECO:0000313" key="3">
    <source>
        <dbReference type="EMBL" id="CFR67911.1"/>
    </source>
</evidence>
<evidence type="ECO:0000313" key="15">
    <source>
        <dbReference type="Proteomes" id="UP000046947"/>
    </source>
</evidence>
<dbReference type="EMBL" id="CFOE01000144">
    <property type="protein sequence ID" value="CFE39051.1"/>
    <property type="molecule type" value="Genomic_DNA"/>
</dbReference>
<evidence type="ECO:0000313" key="10">
    <source>
        <dbReference type="Proteomes" id="UP000038802"/>
    </source>
</evidence>
<evidence type="ECO:0000313" key="13">
    <source>
        <dbReference type="Proteomes" id="UP000044938"/>
    </source>
</evidence>
<evidence type="ECO:0000313" key="1">
    <source>
        <dbReference type="EMBL" id="CFE39051.1"/>
    </source>
</evidence>
<evidence type="ECO:0000313" key="5">
    <source>
        <dbReference type="EMBL" id="CNV81920.1"/>
    </source>
</evidence>
<proteinExistence type="predicted"/>
<dbReference type="Proteomes" id="UP000038802">
    <property type="component" value="Unassembled WGS sequence"/>
</dbReference>
<dbReference type="Proteomes" id="UP000050164">
    <property type="component" value="Unassembled WGS sequence"/>
</dbReference>
<evidence type="ECO:0000313" key="7">
    <source>
        <dbReference type="EMBL" id="COW09957.1"/>
    </source>
</evidence>